<accession>A0A5B7G3K0</accession>
<dbReference type="Proteomes" id="UP000324222">
    <property type="component" value="Unassembled WGS sequence"/>
</dbReference>
<name>A0A5B7G3K0_PORTR</name>
<gene>
    <name evidence="1" type="ORF">E2C01_048614</name>
</gene>
<reference evidence="1 2" key="1">
    <citation type="submission" date="2019-05" db="EMBL/GenBank/DDBJ databases">
        <title>Another draft genome of Portunus trituberculatus and its Hox gene families provides insights of decapod evolution.</title>
        <authorList>
            <person name="Jeong J.-H."/>
            <person name="Song I."/>
            <person name="Kim S."/>
            <person name="Choi T."/>
            <person name="Kim D."/>
            <person name="Ryu S."/>
            <person name="Kim W."/>
        </authorList>
    </citation>
    <scope>NUCLEOTIDE SEQUENCE [LARGE SCALE GENOMIC DNA]</scope>
    <source>
        <tissue evidence="1">Muscle</tissue>
    </source>
</reference>
<keyword evidence="2" id="KW-1185">Reference proteome</keyword>
<sequence length="131" mass="14372">MKWNIGRRRAVVWKELRVWRMSGGGCGRVVVRRGVSGEHGDVGVVVVVVVVVRLWCVEGALGGGDAVVVWCGGGVPWVLAQVVLMAREGNISVSCVPSRVFSRPIILKTLRRLCSNYCLAFEFFIPFSVTQ</sequence>
<comment type="caution">
    <text evidence="1">The sequence shown here is derived from an EMBL/GenBank/DDBJ whole genome shotgun (WGS) entry which is preliminary data.</text>
</comment>
<evidence type="ECO:0000313" key="2">
    <source>
        <dbReference type="Proteomes" id="UP000324222"/>
    </source>
</evidence>
<protein>
    <submittedName>
        <fullName evidence="1">Uncharacterized protein</fullName>
    </submittedName>
</protein>
<dbReference type="AlphaFoldDB" id="A0A5B7G3K0"/>
<organism evidence="1 2">
    <name type="scientific">Portunus trituberculatus</name>
    <name type="common">Swimming crab</name>
    <name type="synonym">Neptunus trituberculatus</name>
    <dbReference type="NCBI Taxonomy" id="210409"/>
    <lineage>
        <taxon>Eukaryota</taxon>
        <taxon>Metazoa</taxon>
        <taxon>Ecdysozoa</taxon>
        <taxon>Arthropoda</taxon>
        <taxon>Crustacea</taxon>
        <taxon>Multicrustacea</taxon>
        <taxon>Malacostraca</taxon>
        <taxon>Eumalacostraca</taxon>
        <taxon>Eucarida</taxon>
        <taxon>Decapoda</taxon>
        <taxon>Pleocyemata</taxon>
        <taxon>Brachyura</taxon>
        <taxon>Eubrachyura</taxon>
        <taxon>Portunoidea</taxon>
        <taxon>Portunidae</taxon>
        <taxon>Portuninae</taxon>
        <taxon>Portunus</taxon>
    </lineage>
</organism>
<dbReference type="EMBL" id="VSRR010012556">
    <property type="protein sequence ID" value="MPC54690.1"/>
    <property type="molecule type" value="Genomic_DNA"/>
</dbReference>
<evidence type="ECO:0000313" key="1">
    <source>
        <dbReference type="EMBL" id="MPC54690.1"/>
    </source>
</evidence>
<proteinExistence type="predicted"/>